<accession>A4G484</accession>
<name>A4G484_HERAR</name>
<keyword evidence="1" id="KW-0472">Membrane</keyword>
<proteinExistence type="predicted"/>
<evidence type="ECO:0000313" key="3">
    <source>
        <dbReference type="Proteomes" id="UP000006697"/>
    </source>
</evidence>
<dbReference type="STRING" id="204773.HEAR1142"/>
<keyword evidence="1" id="KW-1133">Transmembrane helix</keyword>
<dbReference type="HOGENOM" id="CLU_1978463_0_0_4"/>
<evidence type="ECO:0000313" key="2">
    <source>
        <dbReference type="EMBL" id="CAL61321.1"/>
    </source>
</evidence>
<dbReference type="KEGG" id="har:HEAR1142"/>
<keyword evidence="1" id="KW-0812">Transmembrane</keyword>
<feature type="transmembrane region" description="Helical" evidence="1">
    <location>
        <begin position="32"/>
        <end position="57"/>
    </location>
</feature>
<dbReference type="Proteomes" id="UP000006697">
    <property type="component" value="Chromosome"/>
</dbReference>
<dbReference type="EMBL" id="CU207211">
    <property type="protein sequence ID" value="CAL61321.1"/>
    <property type="molecule type" value="Genomic_DNA"/>
</dbReference>
<evidence type="ECO:0000256" key="1">
    <source>
        <dbReference type="SAM" id="Phobius"/>
    </source>
</evidence>
<dbReference type="AlphaFoldDB" id="A4G484"/>
<feature type="transmembrane region" description="Helical" evidence="1">
    <location>
        <begin position="91"/>
        <end position="110"/>
    </location>
</feature>
<sequence length="126" mass="14309">MGTYFDLLSDHPLGVGLSHTLGLNDWGSASAFFFWVISGGLPALILLVFFFGYIFFYFCHPLLISGNNVYKYIAASFIGHSIHNLSYGNWLAPFFLIHLAILIMTCRQLMQKMKFQIKSKFEITAN</sequence>
<protein>
    <submittedName>
        <fullName evidence="2">Uncharacterized protein</fullName>
    </submittedName>
</protein>
<organism evidence="2 3">
    <name type="scientific">Herminiimonas arsenicoxydans</name>
    <dbReference type="NCBI Taxonomy" id="204773"/>
    <lineage>
        <taxon>Bacteria</taxon>
        <taxon>Pseudomonadati</taxon>
        <taxon>Pseudomonadota</taxon>
        <taxon>Betaproteobacteria</taxon>
        <taxon>Burkholderiales</taxon>
        <taxon>Oxalobacteraceae</taxon>
        <taxon>Herminiimonas</taxon>
    </lineage>
</organism>
<dbReference type="OrthoDB" id="9965364at2"/>
<keyword evidence="3" id="KW-1185">Reference proteome</keyword>
<gene>
    <name evidence="2" type="ordered locus">HEAR1142</name>
</gene>
<reference evidence="2 3" key="1">
    <citation type="journal article" date="2007" name="PLoS Genet.">
        <title>A tale of two oxidation states: bacterial colonization of arsenic-rich environments.</title>
        <authorList>
            <person name="Muller D."/>
            <person name="Medigue C."/>
            <person name="Koechler S."/>
            <person name="Barbe V."/>
            <person name="Barakat M."/>
            <person name="Talla E."/>
            <person name="Bonnefoy V."/>
            <person name="Krin E."/>
            <person name="Arsene-Ploetze F."/>
            <person name="Carapito C."/>
            <person name="Chandler M."/>
            <person name="Cournoyer B."/>
            <person name="Cruveiller S."/>
            <person name="Dossat C."/>
            <person name="Duval S."/>
            <person name="Heymann M."/>
            <person name="Leize E."/>
            <person name="Lieutaud A."/>
            <person name="Lievremont D."/>
            <person name="Makita Y."/>
            <person name="Mangenot S."/>
            <person name="Nitschke W."/>
            <person name="Ortet P."/>
            <person name="Perdrial N."/>
            <person name="Schoepp B."/>
            <person name="Siguier N."/>
            <person name="Simeonova D.D."/>
            <person name="Rouy Z."/>
            <person name="Segurens B."/>
            <person name="Turlin E."/>
            <person name="Vallenet D."/>
            <person name="Van Dorsselaer A."/>
            <person name="Weiss S."/>
            <person name="Weissenbach J."/>
            <person name="Lett M.C."/>
            <person name="Danchin A."/>
            <person name="Bertin P.N."/>
        </authorList>
    </citation>
    <scope>NUCLEOTIDE SEQUENCE [LARGE SCALE GENOMIC DNA]</scope>
    <source>
        <strain evidence="3">ULPAs1</strain>
    </source>
</reference>